<gene>
    <name evidence="2" type="ORF">XBLMG947_4122</name>
</gene>
<feature type="transmembrane region" description="Helical" evidence="1">
    <location>
        <begin position="71"/>
        <end position="88"/>
    </location>
</feature>
<keyword evidence="1" id="KW-1133">Transmembrane helix</keyword>
<feature type="transmembrane region" description="Helical" evidence="1">
    <location>
        <begin position="185"/>
        <end position="205"/>
    </location>
</feature>
<feature type="transmembrane region" description="Helical" evidence="1">
    <location>
        <begin position="124"/>
        <end position="145"/>
    </location>
</feature>
<protein>
    <submittedName>
        <fullName evidence="2">Putative membrane protein</fullName>
    </submittedName>
</protein>
<keyword evidence="1" id="KW-0472">Membrane</keyword>
<accession>A0A1C3NSD4</accession>
<proteinExistence type="predicted"/>
<evidence type="ECO:0000313" key="2">
    <source>
        <dbReference type="EMBL" id="SBV53300.1"/>
    </source>
</evidence>
<dbReference type="RefSeq" id="WP_146090501.1">
    <property type="nucleotide sequence ID" value="NZ_MDCE01000101.1"/>
</dbReference>
<feature type="transmembrane region" description="Helical" evidence="1">
    <location>
        <begin position="12"/>
        <end position="35"/>
    </location>
</feature>
<name>A0A1C3NSD4_9XANT</name>
<evidence type="ECO:0000313" key="3">
    <source>
        <dbReference type="Proteomes" id="UP000092503"/>
    </source>
</evidence>
<dbReference type="Proteomes" id="UP000092503">
    <property type="component" value="Unassembled WGS sequence"/>
</dbReference>
<feature type="transmembrane region" description="Helical" evidence="1">
    <location>
        <begin position="100"/>
        <end position="118"/>
    </location>
</feature>
<evidence type="ECO:0000256" key="1">
    <source>
        <dbReference type="SAM" id="Phobius"/>
    </source>
</evidence>
<dbReference type="EMBL" id="FLTX01000107">
    <property type="protein sequence ID" value="SBV53300.1"/>
    <property type="molecule type" value="Genomic_DNA"/>
</dbReference>
<sequence>MIDLFLNWAGDPAVQGLFLSPLIGAIMGLILTFLVQAPPSAAPHPETIYQTRIVFIKQVRARGIQGEDGPLVLGVAIFMAFVVTWVYARYAVDAIRCWNFVTLSFLSFNVASAIAGVMKREITANWLAYLAFPMVALVASLYLAVKASDGLIPNAAELASRYGLIDFYFKVLNASQRNWMLTQSLGIIVGLFATLIAAMRLTYYISLSNQRGGGWWAGLWRHVAFFTRRLDGFSGVALAIIFYGLSWVLLSGIVYGWLMQRT</sequence>
<feature type="transmembrane region" description="Helical" evidence="1">
    <location>
        <begin position="236"/>
        <end position="258"/>
    </location>
</feature>
<organism evidence="2 3">
    <name type="scientific">Xanthomonas bromi</name>
    <dbReference type="NCBI Taxonomy" id="56449"/>
    <lineage>
        <taxon>Bacteria</taxon>
        <taxon>Pseudomonadati</taxon>
        <taxon>Pseudomonadota</taxon>
        <taxon>Gammaproteobacteria</taxon>
        <taxon>Lysobacterales</taxon>
        <taxon>Lysobacteraceae</taxon>
        <taxon>Xanthomonas</taxon>
    </lineage>
</organism>
<keyword evidence="1" id="KW-0812">Transmembrane</keyword>
<reference evidence="2 3" key="1">
    <citation type="submission" date="2016-06" db="EMBL/GenBank/DDBJ databases">
        <authorList>
            <person name="Kjaerup R.B."/>
            <person name="Dalgaard T.S."/>
            <person name="Juul-Madsen H.R."/>
        </authorList>
    </citation>
    <scope>NUCLEOTIDE SEQUENCE [LARGE SCALE GENOMIC DNA]</scope>
    <source>
        <strain evidence="2">LMG947</strain>
    </source>
</reference>
<dbReference type="AlphaFoldDB" id="A0A1C3NSD4"/>